<dbReference type="EMBL" id="JAQHRD010000012">
    <property type="protein sequence ID" value="KAJ6437507.1"/>
    <property type="molecule type" value="Genomic_DNA"/>
</dbReference>
<accession>A0AB34FG82</accession>
<keyword evidence="1" id="KW-0175">Coiled coil</keyword>
<dbReference type="Proteomes" id="UP001163105">
    <property type="component" value="Unassembled WGS sequence"/>
</dbReference>
<protein>
    <submittedName>
        <fullName evidence="3">Uncharacterized protein</fullName>
    </submittedName>
</protein>
<comment type="caution">
    <text evidence="3">The sequence shown here is derived from an EMBL/GenBank/DDBJ whole genome shotgun (WGS) entry which is preliminary data.</text>
</comment>
<feature type="region of interest" description="Disordered" evidence="2">
    <location>
        <begin position="859"/>
        <end position="905"/>
    </location>
</feature>
<evidence type="ECO:0000256" key="1">
    <source>
        <dbReference type="SAM" id="Coils"/>
    </source>
</evidence>
<evidence type="ECO:0000313" key="4">
    <source>
        <dbReference type="Proteomes" id="UP001163105"/>
    </source>
</evidence>
<feature type="region of interest" description="Disordered" evidence="2">
    <location>
        <begin position="693"/>
        <end position="721"/>
    </location>
</feature>
<feature type="coiled-coil region" evidence="1">
    <location>
        <begin position="577"/>
        <end position="660"/>
    </location>
</feature>
<feature type="compositionally biased region" description="Polar residues" evidence="2">
    <location>
        <begin position="867"/>
        <end position="880"/>
    </location>
</feature>
<proteinExistence type="predicted"/>
<dbReference type="InterPro" id="IPR022198">
    <property type="entry name" value="DUF3723"/>
</dbReference>
<sequence length="923" mass="104370">MANRWRTLSDAFGCGFLLLLPANLYEEGGRLLDKTKDESIVATIAEKYPTLRKDLSDLSDMFATFCMFGCLPDNKLYIETLDRNKIPADGLTELRKLLRYHKESPGKVTDLRLPADGYAQCEIVGIDCTVNPALLKANPANHVDDVLEDDSLDGDYILRISIYLTSEDISKVSFGSRATVYPGPLDLTHVLADEVAERRPKSSTIISVSADEDLREDISKLMKNYSYRNVDVIHTDYQPSASIHLYAPGHVNKNTGALQLIMFQVIPFKVDESIDDLEGVNISEEARRDLTEEYANERKPDDGDAATNSQEILLFLKHTKDFWYFVFGDDETAMGRLDRATVLALELTAPGACEKDAQVLYGRVRSGEILSAFGEREREAIWTRLCSATVDCLVPSLFGLFENLKYLRVAADCMKRLVHLESKETIRSGFESAFFDTDEAHQSCLIQTSRSSFKSTPARGWDKFDIAYKQLWLFALREYPDMPAEPKKKLAGPKGGHVDEAILFEFATLANRLGFGSKKIQDLLQRDPDRDIARRLLVTARKPEAYRYDDLEACVAEVAEVISWAQPIPDERVMEEDEDMRRNVDALRRRALELETRLEALGLREIEQQARLEQMANAAAEQERKASAAQRQEQDLRETIDALQEAQREEVIRLDKLKGEAAEGRKEAHMMEGGQNDLGDEIRLDLLATGREVESVQNEGDGEGQNMPAPEGPSQLEREQDRLQELVVEQESAQERIQELMMVQREKQASVDRLVEEEGRLQADIEELRARLRQFMEEQKKTAELHEATKRDHDNTIDKLLAKELEHRQTIDQLSACLKRRQEEVAQTAEDEKEAQWRIERLVELERRHEGAIEELAAKHAEMESRGGQQLVNSEAHQPTSPQPEPRPEAVSDDVLAERTLSAGPAATQVQAMSIARLGSGQV</sequence>
<dbReference type="AlphaFoldDB" id="A0AB34FG82"/>
<name>A0AB34FG82_9HYPO</name>
<gene>
    <name evidence="3" type="ORF">O9K51_10066</name>
</gene>
<reference evidence="3" key="1">
    <citation type="submission" date="2023-01" db="EMBL/GenBank/DDBJ databases">
        <title>The growth and conidiation of Purpureocillium lavendulum are regulated by nitrogen source and histone H3K14 acetylation.</title>
        <authorList>
            <person name="Tang P."/>
            <person name="Han J."/>
            <person name="Zhang C."/>
            <person name="Tang P."/>
            <person name="Qi F."/>
            <person name="Zhang K."/>
            <person name="Liang L."/>
        </authorList>
    </citation>
    <scope>NUCLEOTIDE SEQUENCE</scope>
    <source>
        <strain evidence="3">YMF1.00683</strain>
    </source>
</reference>
<evidence type="ECO:0000256" key="2">
    <source>
        <dbReference type="SAM" id="MobiDB-lite"/>
    </source>
</evidence>
<organism evidence="3 4">
    <name type="scientific">Purpureocillium lavendulum</name>
    <dbReference type="NCBI Taxonomy" id="1247861"/>
    <lineage>
        <taxon>Eukaryota</taxon>
        <taxon>Fungi</taxon>
        <taxon>Dikarya</taxon>
        <taxon>Ascomycota</taxon>
        <taxon>Pezizomycotina</taxon>
        <taxon>Sordariomycetes</taxon>
        <taxon>Hypocreomycetidae</taxon>
        <taxon>Hypocreales</taxon>
        <taxon>Ophiocordycipitaceae</taxon>
        <taxon>Purpureocillium</taxon>
    </lineage>
</organism>
<keyword evidence="4" id="KW-1185">Reference proteome</keyword>
<evidence type="ECO:0000313" key="3">
    <source>
        <dbReference type="EMBL" id="KAJ6437507.1"/>
    </source>
</evidence>
<dbReference type="Pfam" id="PF12520">
    <property type="entry name" value="DUF3723"/>
    <property type="match status" value="1"/>
</dbReference>